<sequence>MPIRFLVAGLGARHSLRRRGPGGLALERLLRRTGTSGHASSRFVVLLLAFCLLLLLFALPLYVLHQPVVVAFAYGVVGWRVRRTRVTRFLFGRRP</sequence>
<comment type="caution">
    <text evidence="2">The sequence shown here is derived from an EMBL/GenBank/DDBJ whole genome shotgun (WGS) entry which is preliminary data.</text>
</comment>
<keyword evidence="1" id="KW-1133">Transmembrane helix</keyword>
<dbReference type="EMBL" id="JALDAY010000006">
    <property type="protein sequence ID" value="MCI3273808.1"/>
    <property type="molecule type" value="Genomic_DNA"/>
</dbReference>
<keyword evidence="1" id="KW-0812">Transmembrane</keyword>
<accession>A0ABS9Y9A3</accession>
<evidence type="ECO:0000313" key="2">
    <source>
        <dbReference type="EMBL" id="MCI3273808.1"/>
    </source>
</evidence>
<dbReference type="Proteomes" id="UP001165269">
    <property type="component" value="Unassembled WGS sequence"/>
</dbReference>
<protein>
    <submittedName>
        <fullName evidence="2">Uncharacterized protein</fullName>
    </submittedName>
</protein>
<feature type="transmembrane region" description="Helical" evidence="1">
    <location>
        <begin position="39"/>
        <end position="58"/>
    </location>
</feature>
<proteinExistence type="predicted"/>
<keyword evidence="3" id="KW-1185">Reference proteome</keyword>
<evidence type="ECO:0000313" key="3">
    <source>
        <dbReference type="Proteomes" id="UP001165269"/>
    </source>
</evidence>
<dbReference type="RefSeq" id="WP_242767046.1">
    <property type="nucleotide sequence ID" value="NZ_JALDAY010000006.1"/>
</dbReference>
<name>A0ABS9Y9A3_9ACTN</name>
<evidence type="ECO:0000256" key="1">
    <source>
        <dbReference type="SAM" id="Phobius"/>
    </source>
</evidence>
<gene>
    <name evidence="2" type="ORF">MQP27_22200</name>
</gene>
<reference evidence="2" key="1">
    <citation type="submission" date="2022-03" db="EMBL/GenBank/DDBJ databases">
        <title>Streptomyces 7R015 and 7R016 isolated from Barleria lupulina in Thailand.</title>
        <authorList>
            <person name="Kanchanasin P."/>
            <person name="Phongsopitanun W."/>
            <person name="Tanasupawat S."/>
        </authorList>
    </citation>
    <scope>NUCLEOTIDE SEQUENCE</scope>
    <source>
        <strain evidence="2">7R015</strain>
    </source>
</reference>
<organism evidence="2 3">
    <name type="scientific">Streptomyces cylindrosporus</name>
    <dbReference type="NCBI Taxonomy" id="2927583"/>
    <lineage>
        <taxon>Bacteria</taxon>
        <taxon>Bacillati</taxon>
        <taxon>Actinomycetota</taxon>
        <taxon>Actinomycetes</taxon>
        <taxon>Kitasatosporales</taxon>
        <taxon>Streptomycetaceae</taxon>
        <taxon>Streptomyces</taxon>
    </lineage>
</organism>
<keyword evidence="1" id="KW-0472">Membrane</keyword>